<dbReference type="GO" id="GO:0016705">
    <property type="term" value="F:oxidoreductase activity, acting on paired donors, with incorporation or reduction of molecular oxygen"/>
    <property type="evidence" value="ECO:0007669"/>
    <property type="project" value="InterPro"/>
</dbReference>
<gene>
    <name evidence="2" type="ORF">HPB48_008904</name>
</gene>
<dbReference type="GO" id="GO:0004497">
    <property type="term" value="F:monooxygenase activity"/>
    <property type="evidence" value="ECO:0007669"/>
    <property type="project" value="UniProtKB-KW"/>
</dbReference>
<keyword evidence="3" id="KW-1185">Reference proteome</keyword>
<evidence type="ECO:0000313" key="3">
    <source>
        <dbReference type="Proteomes" id="UP000821853"/>
    </source>
</evidence>
<dbReference type="GO" id="GO:0020037">
    <property type="term" value="F:heme binding"/>
    <property type="evidence" value="ECO:0007669"/>
    <property type="project" value="InterPro"/>
</dbReference>
<evidence type="ECO:0000256" key="1">
    <source>
        <dbReference type="ARBA" id="ARBA00023033"/>
    </source>
</evidence>
<dbReference type="Gene3D" id="1.10.630.10">
    <property type="entry name" value="Cytochrome P450"/>
    <property type="match status" value="1"/>
</dbReference>
<dbReference type="Proteomes" id="UP000821853">
    <property type="component" value="Unassembled WGS sequence"/>
</dbReference>
<keyword evidence="1" id="KW-0503">Monooxygenase</keyword>
<dbReference type="VEuPathDB" id="VectorBase:HLOH_054769"/>
<proteinExistence type="predicted"/>
<dbReference type="SUPFAM" id="SSF48264">
    <property type="entry name" value="Cytochrome P450"/>
    <property type="match status" value="1"/>
</dbReference>
<organism evidence="2 3">
    <name type="scientific">Haemaphysalis longicornis</name>
    <name type="common">Bush tick</name>
    <dbReference type="NCBI Taxonomy" id="44386"/>
    <lineage>
        <taxon>Eukaryota</taxon>
        <taxon>Metazoa</taxon>
        <taxon>Ecdysozoa</taxon>
        <taxon>Arthropoda</taxon>
        <taxon>Chelicerata</taxon>
        <taxon>Arachnida</taxon>
        <taxon>Acari</taxon>
        <taxon>Parasitiformes</taxon>
        <taxon>Ixodida</taxon>
        <taxon>Ixodoidea</taxon>
        <taxon>Ixodidae</taxon>
        <taxon>Haemaphysalinae</taxon>
        <taxon>Haemaphysalis</taxon>
    </lineage>
</organism>
<evidence type="ECO:0000313" key="2">
    <source>
        <dbReference type="EMBL" id="KAH9365452.1"/>
    </source>
</evidence>
<dbReference type="OrthoDB" id="1470350at2759"/>
<comment type="caution">
    <text evidence="2">The sequence shown here is derived from an EMBL/GenBank/DDBJ whole genome shotgun (WGS) entry which is preliminary data.</text>
</comment>
<reference evidence="2 3" key="1">
    <citation type="journal article" date="2020" name="Cell">
        <title>Large-Scale Comparative Analyses of Tick Genomes Elucidate Their Genetic Diversity and Vector Capacities.</title>
        <authorList>
            <consortium name="Tick Genome and Microbiome Consortium (TIGMIC)"/>
            <person name="Jia N."/>
            <person name="Wang J."/>
            <person name="Shi W."/>
            <person name="Du L."/>
            <person name="Sun Y."/>
            <person name="Zhan W."/>
            <person name="Jiang J.F."/>
            <person name="Wang Q."/>
            <person name="Zhang B."/>
            <person name="Ji P."/>
            <person name="Bell-Sakyi L."/>
            <person name="Cui X.M."/>
            <person name="Yuan T.T."/>
            <person name="Jiang B.G."/>
            <person name="Yang W.F."/>
            <person name="Lam T.T."/>
            <person name="Chang Q.C."/>
            <person name="Ding S.J."/>
            <person name="Wang X.J."/>
            <person name="Zhu J.G."/>
            <person name="Ruan X.D."/>
            <person name="Zhao L."/>
            <person name="Wei J.T."/>
            <person name="Ye R.Z."/>
            <person name="Que T.C."/>
            <person name="Du C.H."/>
            <person name="Zhou Y.H."/>
            <person name="Cheng J.X."/>
            <person name="Dai P.F."/>
            <person name="Guo W.B."/>
            <person name="Han X.H."/>
            <person name="Huang E.J."/>
            <person name="Li L.F."/>
            <person name="Wei W."/>
            <person name="Gao Y.C."/>
            <person name="Liu J.Z."/>
            <person name="Shao H.Z."/>
            <person name="Wang X."/>
            <person name="Wang C.C."/>
            <person name="Yang T.C."/>
            <person name="Huo Q.B."/>
            <person name="Li W."/>
            <person name="Chen H.Y."/>
            <person name="Chen S.E."/>
            <person name="Zhou L.G."/>
            <person name="Ni X.B."/>
            <person name="Tian J.H."/>
            <person name="Sheng Y."/>
            <person name="Liu T."/>
            <person name="Pan Y.S."/>
            <person name="Xia L.Y."/>
            <person name="Li J."/>
            <person name="Zhao F."/>
            <person name="Cao W.C."/>
        </authorList>
    </citation>
    <scope>NUCLEOTIDE SEQUENCE [LARGE SCALE GENOMIC DNA]</scope>
    <source>
        <strain evidence="2">HaeL-2018</strain>
    </source>
</reference>
<keyword evidence="1" id="KW-0560">Oxidoreductase</keyword>
<dbReference type="InterPro" id="IPR036396">
    <property type="entry name" value="Cyt_P450_sf"/>
</dbReference>
<protein>
    <submittedName>
        <fullName evidence="2">Uncharacterized protein</fullName>
    </submittedName>
</protein>
<accession>A0A9J6FTM8</accession>
<sequence>MVPGMSEAVDRFLNLLETRCREAADGEADVFRLLAPLAFDLVAETACGLYLDVQHKPNDEYFASARSLLLNVVENFYQRVGRE</sequence>
<name>A0A9J6FTM8_HAELO</name>
<dbReference type="EMBL" id="JABSTR010000003">
    <property type="protein sequence ID" value="KAH9365452.1"/>
    <property type="molecule type" value="Genomic_DNA"/>
</dbReference>
<dbReference type="AlphaFoldDB" id="A0A9J6FTM8"/>
<dbReference type="GO" id="GO:0005506">
    <property type="term" value="F:iron ion binding"/>
    <property type="evidence" value="ECO:0007669"/>
    <property type="project" value="InterPro"/>
</dbReference>